<protein>
    <submittedName>
        <fullName evidence="2">Uncharacterized protein</fullName>
    </submittedName>
</protein>
<reference evidence="3" key="1">
    <citation type="submission" date="2015-03" db="EMBL/GenBank/DDBJ databases">
        <authorList>
            <consortium name="Pathogen Informatics"/>
        </authorList>
    </citation>
    <scope>NUCLEOTIDE SEQUENCE [LARGE SCALE GENOMIC DNA]</scope>
    <source>
        <strain evidence="3">N09902308</strain>
    </source>
</reference>
<gene>
    <name evidence="2" type="ORF">ERS007739_03574</name>
</gene>
<dbReference type="AlphaFoldDB" id="A0A916LDG2"/>
<dbReference type="Proteomes" id="UP000039021">
    <property type="component" value="Unassembled WGS sequence"/>
</dbReference>
<comment type="caution">
    <text evidence="2">The sequence shown here is derived from an EMBL/GenBank/DDBJ whole genome shotgun (WGS) entry which is preliminary data.</text>
</comment>
<evidence type="ECO:0000313" key="3">
    <source>
        <dbReference type="Proteomes" id="UP000039021"/>
    </source>
</evidence>
<dbReference type="EMBL" id="CSBK01001894">
    <property type="protein sequence ID" value="COZ27259.1"/>
    <property type="molecule type" value="Genomic_DNA"/>
</dbReference>
<feature type="region of interest" description="Disordered" evidence="1">
    <location>
        <begin position="52"/>
        <end position="78"/>
    </location>
</feature>
<accession>A0A916LDG2</accession>
<name>A0A916LDG2_MYCTX</name>
<evidence type="ECO:0000256" key="1">
    <source>
        <dbReference type="SAM" id="MobiDB-lite"/>
    </source>
</evidence>
<sequence length="78" mass="8515">MNGNSRTNRGIRRFTVRSTAMSASKRRCLVASHGNRISSRNRCGRKPVVISSAIPSDSRRSGPGSAIPRIRSATIGYR</sequence>
<evidence type="ECO:0000313" key="2">
    <source>
        <dbReference type="EMBL" id="COZ27259.1"/>
    </source>
</evidence>
<organism evidence="2 3">
    <name type="scientific">Mycobacterium tuberculosis</name>
    <dbReference type="NCBI Taxonomy" id="1773"/>
    <lineage>
        <taxon>Bacteria</taxon>
        <taxon>Bacillati</taxon>
        <taxon>Actinomycetota</taxon>
        <taxon>Actinomycetes</taxon>
        <taxon>Mycobacteriales</taxon>
        <taxon>Mycobacteriaceae</taxon>
        <taxon>Mycobacterium</taxon>
        <taxon>Mycobacterium tuberculosis complex</taxon>
    </lineage>
</organism>
<proteinExistence type="predicted"/>